<dbReference type="PROSITE" id="PS00061">
    <property type="entry name" value="ADH_SHORT"/>
    <property type="match status" value="1"/>
</dbReference>
<dbReference type="Pfam" id="PF00106">
    <property type="entry name" value="adh_short"/>
    <property type="match status" value="1"/>
</dbReference>
<dbReference type="EMBL" id="BMHQ01000007">
    <property type="protein sequence ID" value="GGE20618.1"/>
    <property type="molecule type" value="Genomic_DNA"/>
</dbReference>
<comment type="caution">
    <text evidence="5">The sequence shown here is derived from an EMBL/GenBank/DDBJ whole genome shotgun (WGS) entry which is preliminary data.</text>
</comment>
<dbReference type="SMART" id="SM00822">
    <property type="entry name" value="PKS_KR"/>
    <property type="match status" value="1"/>
</dbReference>
<proteinExistence type="inferred from homology"/>
<organism evidence="5 6">
    <name type="scientific">Marinithermofilum abyssi</name>
    <dbReference type="NCBI Taxonomy" id="1571185"/>
    <lineage>
        <taxon>Bacteria</taxon>
        <taxon>Bacillati</taxon>
        <taxon>Bacillota</taxon>
        <taxon>Bacilli</taxon>
        <taxon>Bacillales</taxon>
        <taxon>Thermoactinomycetaceae</taxon>
        <taxon>Marinithermofilum</taxon>
    </lineage>
</organism>
<dbReference type="GO" id="GO:0016491">
    <property type="term" value="F:oxidoreductase activity"/>
    <property type="evidence" value="ECO:0007669"/>
    <property type="project" value="UniProtKB-KW"/>
</dbReference>
<dbReference type="PRINTS" id="PR00081">
    <property type="entry name" value="GDHRDH"/>
</dbReference>
<dbReference type="Gene3D" id="3.40.50.720">
    <property type="entry name" value="NAD(P)-binding Rossmann-like Domain"/>
    <property type="match status" value="1"/>
</dbReference>
<dbReference type="FunFam" id="3.40.50.720:FF:000084">
    <property type="entry name" value="Short-chain dehydrogenase reductase"/>
    <property type="match status" value="1"/>
</dbReference>
<dbReference type="PRINTS" id="PR00080">
    <property type="entry name" value="SDRFAMILY"/>
</dbReference>
<gene>
    <name evidence="5" type="ORF">GCM10011571_23240</name>
</gene>
<dbReference type="PANTHER" id="PTHR42879">
    <property type="entry name" value="3-OXOACYL-(ACYL-CARRIER-PROTEIN) REDUCTASE"/>
    <property type="match status" value="1"/>
</dbReference>
<dbReference type="InterPro" id="IPR050259">
    <property type="entry name" value="SDR"/>
</dbReference>
<reference evidence="5" key="1">
    <citation type="journal article" date="2014" name="Int. J. Syst. Evol. Microbiol.">
        <title>Complete genome sequence of Corynebacterium casei LMG S-19264T (=DSM 44701T), isolated from a smear-ripened cheese.</title>
        <authorList>
            <consortium name="US DOE Joint Genome Institute (JGI-PGF)"/>
            <person name="Walter F."/>
            <person name="Albersmeier A."/>
            <person name="Kalinowski J."/>
            <person name="Ruckert C."/>
        </authorList>
    </citation>
    <scope>NUCLEOTIDE SEQUENCE</scope>
    <source>
        <strain evidence="5">CGMCC 1.15179</strain>
    </source>
</reference>
<dbReference type="CDD" id="cd05233">
    <property type="entry name" value="SDR_c"/>
    <property type="match status" value="1"/>
</dbReference>
<dbReference type="InterPro" id="IPR057326">
    <property type="entry name" value="KR_dom"/>
</dbReference>
<reference evidence="5" key="2">
    <citation type="submission" date="2020-09" db="EMBL/GenBank/DDBJ databases">
        <authorList>
            <person name="Sun Q."/>
            <person name="Zhou Y."/>
        </authorList>
    </citation>
    <scope>NUCLEOTIDE SEQUENCE</scope>
    <source>
        <strain evidence="5">CGMCC 1.15179</strain>
    </source>
</reference>
<dbReference type="InterPro" id="IPR036291">
    <property type="entry name" value="NAD(P)-bd_dom_sf"/>
</dbReference>
<comment type="similarity">
    <text evidence="1 3">Belongs to the short-chain dehydrogenases/reductases (SDR) family.</text>
</comment>
<feature type="domain" description="Ketoreductase" evidence="4">
    <location>
        <begin position="13"/>
        <end position="194"/>
    </location>
</feature>
<dbReference type="NCBIfam" id="NF005559">
    <property type="entry name" value="PRK07231.1"/>
    <property type="match status" value="1"/>
</dbReference>
<dbReference type="PANTHER" id="PTHR42879:SF2">
    <property type="entry name" value="3-OXOACYL-[ACYL-CARRIER-PROTEIN] REDUCTASE FABG"/>
    <property type="match status" value="1"/>
</dbReference>
<keyword evidence="6" id="KW-1185">Reference proteome</keyword>
<evidence type="ECO:0000256" key="2">
    <source>
        <dbReference type="ARBA" id="ARBA00023002"/>
    </source>
</evidence>
<accession>A0A8J2VFI0</accession>
<dbReference type="SUPFAM" id="SSF51735">
    <property type="entry name" value="NAD(P)-binding Rossmann-fold domains"/>
    <property type="match status" value="1"/>
</dbReference>
<evidence type="ECO:0000256" key="1">
    <source>
        <dbReference type="ARBA" id="ARBA00006484"/>
    </source>
</evidence>
<evidence type="ECO:0000313" key="6">
    <source>
        <dbReference type="Proteomes" id="UP000625210"/>
    </source>
</evidence>
<dbReference type="InterPro" id="IPR020904">
    <property type="entry name" value="Sc_DH/Rdtase_CS"/>
</dbReference>
<name>A0A8J2VFI0_9BACL</name>
<dbReference type="RefSeq" id="WP_188648044.1">
    <property type="nucleotide sequence ID" value="NZ_BMHQ01000007.1"/>
</dbReference>
<evidence type="ECO:0000313" key="5">
    <source>
        <dbReference type="EMBL" id="GGE20618.1"/>
    </source>
</evidence>
<evidence type="ECO:0000256" key="3">
    <source>
        <dbReference type="RuleBase" id="RU000363"/>
    </source>
</evidence>
<keyword evidence="2" id="KW-0560">Oxidoreductase</keyword>
<dbReference type="GO" id="GO:0008206">
    <property type="term" value="P:bile acid metabolic process"/>
    <property type="evidence" value="ECO:0007669"/>
    <property type="project" value="UniProtKB-ARBA"/>
</dbReference>
<dbReference type="AlphaFoldDB" id="A0A8J2VFI0"/>
<dbReference type="InterPro" id="IPR002347">
    <property type="entry name" value="SDR_fam"/>
</dbReference>
<dbReference type="Proteomes" id="UP000625210">
    <property type="component" value="Unassembled WGS sequence"/>
</dbReference>
<evidence type="ECO:0000259" key="4">
    <source>
        <dbReference type="SMART" id="SM00822"/>
    </source>
</evidence>
<protein>
    <submittedName>
        <fullName evidence="5">Beta-ketoacyl-ACP reductase</fullName>
    </submittedName>
</protein>
<sequence>MRSIFSSDVLQGKTVVVTGATGGIGQSIAQQLAQMGANLLLTGRNQQKLARLKQSIQAESGQGKIETIPADLTDAKDRERLVKETRKALGSIDILINNAGVFAGALLEEVEQAELERVMNVNFTSIVMLTQQVYEEMRRRRSGKIINISSLSGIRGWEGGTIYASSKFALNGFTQCLAVEAAKYGIQVNAVAPGFVETDMAKEAIGVKARRAGKSLEEMWSQMEKGLPSGRLSRPEEVAAVTAFLCTDAANNIIGAQMRISGGGLLG</sequence>